<evidence type="ECO:0000313" key="1">
    <source>
        <dbReference type="EMBL" id="MBX65123.1"/>
    </source>
</evidence>
<accession>A0A2P2QDN2</accession>
<proteinExistence type="predicted"/>
<dbReference type="EMBL" id="GGEC01084639">
    <property type="protein sequence ID" value="MBX65123.1"/>
    <property type="molecule type" value="Transcribed_RNA"/>
</dbReference>
<dbReference type="AlphaFoldDB" id="A0A2P2QDN2"/>
<sequence length="16" mass="1869">MRLLFHSYGSISTEID</sequence>
<protein>
    <submittedName>
        <fullName evidence="1">Uncharacterized protein</fullName>
    </submittedName>
</protein>
<name>A0A2P2QDN2_RHIMU</name>
<organism evidence="1">
    <name type="scientific">Rhizophora mucronata</name>
    <name type="common">Asiatic mangrove</name>
    <dbReference type="NCBI Taxonomy" id="61149"/>
    <lineage>
        <taxon>Eukaryota</taxon>
        <taxon>Viridiplantae</taxon>
        <taxon>Streptophyta</taxon>
        <taxon>Embryophyta</taxon>
        <taxon>Tracheophyta</taxon>
        <taxon>Spermatophyta</taxon>
        <taxon>Magnoliopsida</taxon>
        <taxon>eudicotyledons</taxon>
        <taxon>Gunneridae</taxon>
        <taxon>Pentapetalae</taxon>
        <taxon>rosids</taxon>
        <taxon>fabids</taxon>
        <taxon>Malpighiales</taxon>
        <taxon>Rhizophoraceae</taxon>
        <taxon>Rhizophora</taxon>
    </lineage>
</organism>
<reference evidence="1" key="1">
    <citation type="submission" date="2018-02" db="EMBL/GenBank/DDBJ databases">
        <title>Rhizophora mucronata_Transcriptome.</title>
        <authorList>
            <person name="Meera S.P."/>
            <person name="Sreeshan A."/>
            <person name="Augustine A."/>
        </authorList>
    </citation>
    <scope>NUCLEOTIDE SEQUENCE</scope>
    <source>
        <tissue evidence="1">Leaf</tissue>
    </source>
</reference>